<dbReference type="KEGG" id="fcm:BIW12_10415"/>
<dbReference type="SUPFAM" id="SSF56935">
    <property type="entry name" value="Porins"/>
    <property type="match status" value="1"/>
</dbReference>
<dbReference type="InterPro" id="IPR012910">
    <property type="entry name" value="Plug_dom"/>
</dbReference>
<evidence type="ECO:0000256" key="1">
    <source>
        <dbReference type="SAM" id="SignalP"/>
    </source>
</evidence>
<dbReference type="InterPro" id="IPR023996">
    <property type="entry name" value="TonB-dep_OMP_SusC/RagA"/>
</dbReference>
<name>A0A1D9PB71_9FLAO</name>
<dbReference type="Gene3D" id="2.170.130.10">
    <property type="entry name" value="TonB-dependent receptor, plug domain"/>
    <property type="match status" value="1"/>
</dbReference>
<gene>
    <name evidence="3" type="ORF">BIW12_10415</name>
</gene>
<feature type="signal peptide" evidence="1">
    <location>
        <begin position="1"/>
        <end position="23"/>
    </location>
</feature>
<evidence type="ECO:0000313" key="3">
    <source>
        <dbReference type="EMBL" id="AOZ99813.1"/>
    </source>
</evidence>
<dbReference type="STRING" id="1306519.BIW12_10415"/>
<keyword evidence="1" id="KW-0732">Signal</keyword>
<dbReference type="Proteomes" id="UP000178198">
    <property type="component" value="Chromosome"/>
</dbReference>
<dbReference type="InterPro" id="IPR037066">
    <property type="entry name" value="Plug_dom_sf"/>
</dbReference>
<sequence length="1013" mass="112695">MKYIKIVFFICAIHTLFSLKMSAQDNKIVVSAVVLDTKGVQVPGAIITDSNNVTTIANEVGEFALTVEANSTLSVKASGYKLSTVQAKSDLKTIVLQLDKSNLVNVAFNKVDKVDILGGVSNVNIEGMLHTNYSLFSLDNLSSFIPGYHGNIWGMNSKLVIVDGVPRDEFNVLPFEIDDITVLKSAAAVALYGSRAAKGVVSITTKRGTAKKSRFDVRFNNTLYTPKRYAEYLGSAEYMTLFNEALVNDGIAPLYSNEEIANYASGSNPFRYPDVDFYSFKNINKFARRSEIVTEYNGGTESAQFYVNVGNYNTTSLLDIGNGKKEGENRFNVRGNLDIKINDMISTKINTNVTFYDNNTAQGNFWGAAATLRPNLIAPLIPLSYLGNLDAGSQARLSTNPFIIDGQYILGGTQTQATNPFADIYTRGTRQATTRKYQFDATINFDLAKVLKGLSFDTQFAIDYNTSYAQNISDNTYAVYVPTWTGDNITSLSQIGNNVNNNSRTLEASYQRQTLFFSGAFKYKNTFNKVHNVSSMLVAHGYKLAESQVYHAIGSANLGFQAAYNFKQKYYLDFTANYVHSARFVEGNRGAFSPTASIGWRISNEDFLANSSFIDDLKLTASAGILNTDLDFESLIASNGAYFLERDVYSTNNGAYFSWQEGRQLRATDIQRVGNPDLTYQQRREISFGIEGSLFKNKLQFNASYFAHQLTGIPINDVNLYPSFLSVQFPSASSFVPYVNYNADNRQGFDVGVSFNKRVNKVDLNVGMVATYYTADADIRNDITFEEAYQKRKGTPIDAIWGLKNDGFYTQQDIIDNDYPTPAFGNVKAGDIKYVDINNDGLVDNNDQVYLGRGGWAGSPLTLGLNMTAKWKHFSLFVLANQTSGSVGLKNSSYYWPTAGVNAKYSAALRDRWTPETAETATYPRLTTTAGANNYRNSDFWLFKNDRFNLARIQFSFDLPKEYLPSSGFIRNLGLYVNGNDLLLISKERKHMETNIGSMPQMRSFNMGLTATF</sequence>
<feature type="domain" description="TonB-dependent receptor plug" evidence="2">
    <location>
        <begin position="115"/>
        <end position="200"/>
    </location>
</feature>
<dbReference type="EMBL" id="CP017774">
    <property type="protein sequence ID" value="AOZ99813.1"/>
    <property type="molecule type" value="Genomic_DNA"/>
</dbReference>
<evidence type="ECO:0000313" key="4">
    <source>
        <dbReference type="Proteomes" id="UP000178198"/>
    </source>
</evidence>
<dbReference type="Pfam" id="PF07715">
    <property type="entry name" value="Plug"/>
    <property type="match status" value="1"/>
</dbReference>
<dbReference type="NCBIfam" id="TIGR04056">
    <property type="entry name" value="OMP_RagA_SusC"/>
    <property type="match status" value="1"/>
</dbReference>
<reference evidence="3 4" key="1">
    <citation type="submission" date="2016-10" db="EMBL/GenBank/DDBJ databases">
        <title>Complete Genome Sequence of Flavobacterium sp. PK15.</title>
        <authorList>
            <person name="Ekwe A."/>
            <person name="Kim S.B."/>
        </authorList>
    </citation>
    <scope>NUCLEOTIDE SEQUENCE [LARGE SCALE GENOMIC DNA]</scope>
    <source>
        <strain evidence="3 4">PK15</strain>
    </source>
</reference>
<feature type="chain" id="PRO_5009444444" evidence="1">
    <location>
        <begin position="24"/>
        <end position="1013"/>
    </location>
</feature>
<dbReference type="AlphaFoldDB" id="A0A1D9PB71"/>
<protein>
    <submittedName>
        <fullName evidence="3">SusC/RagA family protein</fullName>
    </submittedName>
</protein>
<evidence type="ECO:0000259" key="2">
    <source>
        <dbReference type="Pfam" id="PF07715"/>
    </source>
</evidence>
<organism evidence="3 4">
    <name type="scientific">Flavobacterium commune</name>
    <dbReference type="NCBI Taxonomy" id="1306519"/>
    <lineage>
        <taxon>Bacteria</taxon>
        <taxon>Pseudomonadati</taxon>
        <taxon>Bacteroidota</taxon>
        <taxon>Flavobacteriia</taxon>
        <taxon>Flavobacteriales</taxon>
        <taxon>Flavobacteriaceae</taxon>
        <taxon>Flavobacterium</taxon>
    </lineage>
</organism>
<proteinExistence type="predicted"/>
<dbReference type="OrthoDB" id="9768177at2"/>
<keyword evidence="4" id="KW-1185">Reference proteome</keyword>
<accession>A0A1D9PB71</accession>